<dbReference type="EMBL" id="BOQP01000001">
    <property type="protein sequence ID" value="GIM66352.1"/>
    <property type="molecule type" value="Genomic_DNA"/>
</dbReference>
<sequence>MTSSTDTPADLIRVSDALRNEFQRKMNTMRRQLDQEHKQAAETAETRYQDLVGRVDARDAQLAQIVDAYDEIRRQTDGELRGARQAIARLAGEVHLLEGRLRLEQGVQPVDLDVVPDELTRLVAQVRAAEQLRAAMLDDAGRGGLEAVLTAYTQGERRAAESRARAFEASRLLAGATVRSRAFRKAAAAYRLHWGQFRATERELAAKADDLERAEVALRRDAELHEAYRVQRGGDVVADLSAHLRRRVDIAVETHALFPAWFTITELGHRPSAGHSGEWRETATQVLLYRITYEITHGVLALGEAPAEGYQAGRHAEVLAALRRLDE</sequence>
<gene>
    <name evidence="1" type="ORF">Aco04nite_01520</name>
</gene>
<dbReference type="RefSeq" id="WP_212995257.1">
    <property type="nucleotide sequence ID" value="NZ_BAAATW010000001.1"/>
</dbReference>
<evidence type="ECO:0000313" key="1">
    <source>
        <dbReference type="EMBL" id="GIM66352.1"/>
    </source>
</evidence>
<dbReference type="AlphaFoldDB" id="A0A919S6B5"/>
<dbReference type="Proteomes" id="UP000680865">
    <property type="component" value="Unassembled WGS sequence"/>
</dbReference>
<name>A0A919S6B5_9ACTN</name>
<protein>
    <submittedName>
        <fullName evidence="1">Uncharacterized protein</fullName>
    </submittedName>
</protein>
<organism evidence="1 2">
    <name type="scientific">Winogradskya consettensis</name>
    <dbReference type="NCBI Taxonomy" id="113560"/>
    <lineage>
        <taxon>Bacteria</taxon>
        <taxon>Bacillati</taxon>
        <taxon>Actinomycetota</taxon>
        <taxon>Actinomycetes</taxon>
        <taxon>Micromonosporales</taxon>
        <taxon>Micromonosporaceae</taxon>
        <taxon>Winogradskya</taxon>
    </lineage>
</organism>
<accession>A0A919S6B5</accession>
<proteinExistence type="predicted"/>
<comment type="caution">
    <text evidence="1">The sequence shown here is derived from an EMBL/GenBank/DDBJ whole genome shotgun (WGS) entry which is preliminary data.</text>
</comment>
<keyword evidence="2" id="KW-1185">Reference proteome</keyword>
<evidence type="ECO:0000313" key="2">
    <source>
        <dbReference type="Proteomes" id="UP000680865"/>
    </source>
</evidence>
<reference evidence="1" key="1">
    <citation type="submission" date="2021-03" db="EMBL/GenBank/DDBJ databases">
        <title>Whole genome shotgun sequence of Actinoplanes consettensis NBRC 14913.</title>
        <authorList>
            <person name="Komaki H."/>
            <person name="Tamura T."/>
        </authorList>
    </citation>
    <scope>NUCLEOTIDE SEQUENCE</scope>
    <source>
        <strain evidence="1">NBRC 14913</strain>
    </source>
</reference>